<proteinExistence type="inferred from homology"/>
<dbReference type="Pfam" id="PF06058">
    <property type="entry name" value="DCP1"/>
    <property type="match status" value="1"/>
</dbReference>
<gene>
    <name evidence="7" type="ORF">CBER1_07841</name>
</gene>
<feature type="region of interest" description="Disordered" evidence="6">
    <location>
        <begin position="311"/>
        <end position="368"/>
    </location>
</feature>
<feature type="compositionally biased region" description="Low complexity" evidence="6">
    <location>
        <begin position="336"/>
        <end position="355"/>
    </location>
</feature>
<feature type="region of interest" description="Disordered" evidence="6">
    <location>
        <begin position="1"/>
        <end position="21"/>
    </location>
</feature>
<dbReference type="Gene3D" id="2.30.29.30">
    <property type="entry name" value="Pleckstrin-homology domain (PH domain)/Phosphotyrosine-binding domain (PTB)"/>
    <property type="match status" value="1"/>
</dbReference>
<name>A0A2S6C551_9PEZI</name>
<evidence type="ECO:0008006" key="9">
    <source>
        <dbReference type="Google" id="ProtNLM"/>
    </source>
</evidence>
<keyword evidence="4" id="KW-0507">mRNA processing</keyword>
<reference evidence="8" key="1">
    <citation type="journal article" date="2017" name="bioRxiv">
        <title>Conservation of a gene cluster reveals novel cercosporin biosynthetic mechanisms and extends production to the genus Colletotrichum.</title>
        <authorList>
            <person name="de Jonge R."/>
            <person name="Ebert M.K."/>
            <person name="Huitt-Roehl C.R."/>
            <person name="Pal P."/>
            <person name="Suttle J.C."/>
            <person name="Spanner R.E."/>
            <person name="Neubauer J.D."/>
            <person name="Jurick W.M.II."/>
            <person name="Stott K.A."/>
            <person name="Secor G.A."/>
            <person name="Thomma B.P.H.J."/>
            <person name="Van de Peer Y."/>
            <person name="Townsend C.A."/>
            <person name="Bolton M.D."/>
        </authorList>
    </citation>
    <scope>NUCLEOTIDE SEQUENCE [LARGE SCALE GENOMIC DNA]</scope>
    <source>
        <strain evidence="8">CBS538.71</strain>
    </source>
</reference>
<dbReference type="OrthoDB" id="440673at2759"/>
<dbReference type="CDD" id="cd13182">
    <property type="entry name" value="EVH1-like_Dcp1"/>
    <property type="match status" value="1"/>
</dbReference>
<dbReference type="AlphaFoldDB" id="A0A2S6C551"/>
<feature type="coiled-coil region" evidence="5">
    <location>
        <begin position="173"/>
        <end position="200"/>
    </location>
</feature>
<dbReference type="GO" id="GO:0000932">
    <property type="term" value="C:P-body"/>
    <property type="evidence" value="ECO:0007669"/>
    <property type="project" value="TreeGrafter"/>
</dbReference>
<dbReference type="GO" id="GO:0003729">
    <property type="term" value="F:mRNA binding"/>
    <property type="evidence" value="ECO:0007669"/>
    <property type="project" value="TreeGrafter"/>
</dbReference>
<dbReference type="EMBL" id="PNEN01000554">
    <property type="protein sequence ID" value="PPJ54857.1"/>
    <property type="molecule type" value="Genomic_DNA"/>
</dbReference>
<organism evidence="7 8">
    <name type="scientific">Cercospora berteroae</name>
    <dbReference type="NCBI Taxonomy" id="357750"/>
    <lineage>
        <taxon>Eukaryota</taxon>
        <taxon>Fungi</taxon>
        <taxon>Dikarya</taxon>
        <taxon>Ascomycota</taxon>
        <taxon>Pezizomycotina</taxon>
        <taxon>Dothideomycetes</taxon>
        <taxon>Dothideomycetidae</taxon>
        <taxon>Mycosphaerellales</taxon>
        <taxon>Mycosphaerellaceae</taxon>
        <taxon>Cercospora</taxon>
    </lineage>
</organism>
<evidence type="ECO:0000256" key="6">
    <source>
        <dbReference type="SAM" id="MobiDB-lite"/>
    </source>
</evidence>
<feature type="compositionally biased region" description="Low complexity" evidence="6">
    <location>
        <begin position="245"/>
        <end position="259"/>
    </location>
</feature>
<accession>A0A2S6C551</accession>
<comment type="caution">
    <text evidence="7">The sequence shown here is derived from an EMBL/GenBank/DDBJ whole genome shotgun (WGS) entry which is preliminary data.</text>
</comment>
<keyword evidence="5" id="KW-0175">Coiled coil</keyword>
<evidence type="ECO:0000313" key="8">
    <source>
        <dbReference type="Proteomes" id="UP000237631"/>
    </source>
</evidence>
<dbReference type="PANTHER" id="PTHR16290">
    <property type="entry name" value="TRANSCRIPTION FACTOR SMIF DECAPPING ENZYME DCP1"/>
    <property type="match status" value="1"/>
</dbReference>
<dbReference type="PANTHER" id="PTHR16290:SF0">
    <property type="entry name" value="DECAPPING PROTEIN 1, ISOFORM A"/>
    <property type="match status" value="1"/>
</dbReference>
<evidence type="ECO:0000256" key="5">
    <source>
        <dbReference type="SAM" id="Coils"/>
    </source>
</evidence>
<comment type="similarity">
    <text evidence="2">Belongs to the DCP1 family.</text>
</comment>
<dbReference type="GO" id="GO:0006397">
    <property type="term" value="P:mRNA processing"/>
    <property type="evidence" value="ECO:0007669"/>
    <property type="project" value="UniProtKB-KW"/>
</dbReference>
<dbReference type="SUPFAM" id="SSF50729">
    <property type="entry name" value="PH domain-like"/>
    <property type="match status" value="1"/>
</dbReference>
<keyword evidence="3" id="KW-0963">Cytoplasm</keyword>
<keyword evidence="8" id="KW-1185">Reference proteome</keyword>
<dbReference type="InterPro" id="IPR010334">
    <property type="entry name" value="Dcp1"/>
</dbReference>
<evidence type="ECO:0000313" key="7">
    <source>
        <dbReference type="EMBL" id="PPJ54857.1"/>
    </source>
</evidence>
<comment type="subcellular location">
    <subcellularLocation>
        <location evidence="1">Cytoplasm</location>
    </subcellularLocation>
</comment>
<dbReference type="GO" id="GO:0000290">
    <property type="term" value="P:deadenylation-dependent decapping of nuclear-transcribed mRNA"/>
    <property type="evidence" value="ECO:0007669"/>
    <property type="project" value="InterPro"/>
</dbReference>
<dbReference type="InterPro" id="IPR011993">
    <property type="entry name" value="PH-like_dom_sf"/>
</dbReference>
<sequence length="368" mass="41675">MAPNRKKSRQQQQPAIASDYESDTAAFTDTQPFIPAPPLRTNDELNLLVLRRWQPEITSILTIAPFAVLYIFNPNLETPTWEKCEVQGSLFLCSLMKSPSGHSRYKVIILNRKGLENWEYEVKTEEAIQLSEEYVIVQKEDENTGEEQIYGIWIFEEKGGHTRDVVGNAILSCAREVEAMAEQEDLVEGYEEEVTFEEQQYLDQQGNGLHAAQEQWQREDTPTFPHQHQHQYQQPQHRQTYESHTPQQQTQQQAQQPQGQSIDLATLFGKPAAAPTPAPVLQPPQTEVNIGGMVFTSNPFAEERFAAATSTASHNNTASRFPSSADTNFFRDAGSPAQVQPQYQNQQQPQATAQQNTLLDLFKNAKRA</sequence>
<dbReference type="STRING" id="357750.A0A2S6C551"/>
<dbReference type="GO" id="GO:0031087">
    <property type="term" value="P:deadenylation-independent decapping of nuclear-transcribed mRNA"/>
    <property type="evidence" value="ECO:0007669"/>
    <property type="project" value="TreeGrafter"/>
</dbReference>
<evidence type="ECO:0000256" key="1">
    <source>
        <dbReference type="ARBA" id="ARBA00004496"/>
    </source>
</evidence>
<protein>
    <recommendedName>
        <fullName evidence="9">PH domain-like protein</fullName>
    </recommendedName>
</protein>
<dbReference type="Proteomes" id="UP000237631">
    <property type="component" value="Unassembled WGS sequence"/>
</dbReference>
<evidence type="ECO:0000256" key="4">
    <source>
        <dbReference type="ARBA" id="ARBA00022664"/>
    </source>
</evidence>
<evidence type="ECO:0000256" key="3">
    <source>
        <dbReference type="ARBA" id="ARBA00022490"/>
    </source>
</evidence>
<dbReference type="GO" id="GO:0008047">
    <property type="term" value="F:enzyme activator activity"/>
    <property type="evidence" value="ECO:0007669"/>
    <property type="project" value="InterPro"/>
</dbReference>
<feature type="region of interest" description="Disordered" evidence="6">
    <location>
        <begin position="205"/>
        <end position="259"/>
    </location>
</feature>
<evidence type="ECO:0000256" key="2">
    <source>
        <dbReference type="ARBA" id="ARBA00008778"/>
    </source>
</evidence>